<evidence type="ECO:0000313" key="8">
    <source>
        <dbReference type="EMBL" id="MEI7037834.1"/>
    </source>
</evidence>
<keyword evidence="9" id="KW-1185">Reference proteome</keyword>
<feature type="transmembrane region" description="Helical" evidence="6">
    <location>
        <begin position="12"/>
        <end position="32"/>
    </location>
</feature>
<feature type="transmembrane region" description="Helical" evidence="6">
    <location>
        <begin position="302"/>
        <end position="324"/>
    </location>
</feature>
<reference evidence="8 9" key="1">
    <citation type="journal article" date="2014" name="Int. J. Syst. Evol. Microbiol.">
        <title>Fulvimonas yonginensis sp. nov., isolated from greenhouse soil, and emended description of the genus Fulvimonas.</title>
        <authorList>
            <person name="Ahn J.H."/>
            <person name="Kim S.J."/>
            <person name="Weon H.Y."/>
            <person name="Hong S.B."/>
            <person name="Seok S.J."/>
            <person name="Kwon S.W."/>
        </authorList>
    </citation>
    <scope>NUCLEOTIDE SEQUENCE [LARGE SCALE GENOMIC DNA]</scope>
    <source>
        <strain evidence="8 9">KACC 16952</strain>
    </source>
</reference>
<dbReference type="RefSeq" id="WP_336808473.1">
    <property type="nucleotide sequence ID" value="NZ_JBBBNY010000012.1"/>
</dbReference>
<evidence type="ECO:0000256" key="2">
    <source>
        <dbReference type="ARBA" id="ARBA00022448"/>
    </source>
</evidence>
<dbReference type="CDD" id="cd17321">
    <property type="entry name" value="MFS_MMR_MDR_like"/>
    <property type="match status" value="1"/>
</dbReference>
<evidence type="ECO:0000256" key="6">
    <source>
        <dbReference type="SAM" id="Phobius"/>
    </source>
</evidence>
<dbReference type="InterPro" id="IPR011701">
    <property type="entry name" value="MFS"/>
</dbReference>
<dbReference type="EMBL" id="JBBBNY010000012">
    <property type="protein sequence ID" value="MEI7037834.1"/>
    <property type="molecule type" value="Genomic_DNA"/>
</dbReference>
<dbReference type="Gene3D" id="1.20.1250.20">
    <property type="entry name" value="MFS general substrate transporter like domains"/>
    <property type="match status" value="1"/>
</dbReference>
<feature type="transmembrane region" description="Helical" evidence="6">
    <location>
        <begin position="229"/>
        <end position="247"/>
    </location>
</feature>
<dbReference type="PANTHER" id="PTHR42718">
    <property type="entry name" value="MAJOR FACILITATOR SUPERFAMILY MULTIDRUG TRANSPORTER MFSC"/>
    <property type="match status" value="1"/>
</dbReference>
<dbReference type="PANTHER" id="PTHR42718:SF9">
    <property type="entry name" value="MAJOR FACILITATOR SUPERFAMILY MULTIDRUG TRANSPORTER MFSC"/>
    <property type="match status" value="1"/>
</dbReference>
<keyword evidence="2" id="KW-0813">Transport</keyword>
<evidence type="ECO:0000259" key="7">
    <source>
        <dbReference type="PROSITE" id="PS50850"/>
    </source>
</evidence>
<feature type="transmembrane region" description="Helical" evidence="6">
    <location>
        <begin position="426"/>
        <end position="448"/>
    </location>
</feature>
<evidence type="ECO:0000256" key="4">
    <source>
        <dbReference type="ARBA" id="ARBA00022989"/>
    </source>
</evidence>
<feature type="transmembrane region" description="Helical" evidence="6">
    <location>
        <begin position="167"/>
        <end position="185"/>
    </location>
</feature>
<comment type="caution">
    <text evidence="8">The sequence shown here is derived from an EMBL/GenBank/DDBJ whole genome shotgun (WGS) entry which is preliminary data.</text>
</comment>
<comment type="subcellular location">
    <subcellularLocation>
        <location evidence="1">Membrane</location>
        <topology evidence="1">Multi-pass membrane protein</topology>
    </subcellularLocation>
</comment>
<dbReference type="PROSITE" id="PS50850">
    <property type="entry name" value="MFS"/>
    <property type="match status" value="1"/>
</dbReference>
<keyword evidence="3 6" id="KW-0812">Transmembrane</keyword>
<keyword evidence="4 6" id="KW-1133">Transmembrane helix</keyword>
<dbReference type="Pfam" id="PF07690">
    <property type="entry name" value="MFS_1"/>
    <property type="match status" value="1"/>
</dbReference>
<name>A0ABU8JF69_9GAMM</name>
<evidence type="ECO:0000313" key="9">
    <source>
        <dbReference type="Proteomes" id="UP001381174"/>
    </source>
</evidence>
<feature type="transmembrane region" description="Helical" evidence="6">
    <location>
        <begin position="268"/>
        <end position="290"/>
    </location>
</feature>
<feature type="transmembrane region" description="Helical" evidence="6">
    <location>
        <begin position="197"/>
        <end position="217"/>
    </location>
</feature>
<dbReference type="Gene3D" id="1.20.1720.10">
    <property type="entry name" value="Multidrug resistance protein D"/>
    <property type="match status" value="1"/>
</dbReference>
<dbReference type="InterPro" id="IPR020846">
    <property type="entry name" value="MFS_dom"/>
</dbReference>
<feature type="transmembrane region" description="Helical" evidence="6">
    <location>
        <begin position="355"/>
        <end position="375"/>
    </location>
</feature>
<feature type="transmembrane region" description="Helical" evidence="6">
    <location>
        <begin position="76"/>
        <end position="99"/>
    </location>
</feature>
<feature type="transmembrane region" description="Helical" evidence="6">
    <location>
        <begin position="387"/>
        <end position="414"/>
    </location>
</feature>
<evidence type="ECO:0000256" key="3">
    <source>
        <dbReference type="ARBA" id="ARBA00022692"/>
    </source>
</evidence>
<gene>
    <name evidence="8" type="ORF">WAT24_13780</name>
</gene>
<protein>
    <submittedName>
        <fullName evidence="8">MFS transporter</fullName>
    </submittedName>
</protein>
<dbReference type="InterPro" id="IPR036259">
    <property type="entry name" value="MFS_trans_sf"/>
</dbReference>
<dbReference type="Proteomes" id="UP001381174">
    <property type="component" value="Unassembled WGS sequence"/>
</dbReference>
<feature type="transmembrane region" description="Helical" evidence="6">
    <location>
        <begin position="52"/>
        <end position="69"/>
    </location>
</feature>
<sequence length="456" mass="46629">MNSPHGIARVTTATSFGFALVQLDVTIVNVALPRIAAQLQAGVDRLQWVVDGYALVFAALLLSMGYLGDRIGARKVFLAGMALFALASLACGLAPGIGWLVAGRALQGLGAATMLPSSLALLNHATAHAPAVRARAIGWWTAAGAIAIAAGPILGGLLLGLGGWRSIFLVNLPVCAVGVALAWALPETIRKPAPDGFDLAGQVLAVAMLGALIGAVIEARPLGLSSPWVIGGFALALAAGGGFLHVERRSPHPMLPLHFFRLPGFSSAVGYGIAVNLAYYGLVFLLSLYLQTVLHYSPVRTGLAYLPLTATFFLINIVSGWWVGRAGARQPMTVGALVAAAAFIPLLWVDAGSSYWRMLPAFALLPLGMGLGVPAMTHTVLSAVDKAWSGVASAVLNAARQAAGAMGVALFGALAGNRAQGIVGGLHASTGISMVLLLAAAALGHWGVGRSAGRSG</sequence>
<keyword evidence="5 6" id="KW-0472">Membrane</keyword>
<feature type="transmembrane region" description="Helical" evidence="6">
    <location>
        <begin position="331"/>
        <end position="349"/>
    </location>
</feature>
<evidence type="ECO:0000256" key="5">
    <source>
        <dbReference type="ARBA" id="ARBA00023136"/>
    </source>
</evidence>
<feature type="domain" description="Major facilitator superfamily (MFS) profile" evidence="7">
    <location>
        <begin position="10"/>
        <end position="443"/>
    </location>
</feature>
<evidence type="ECO:0000256" key="1">
    <source>
        <dbReference type="ARBA" id="ARBA00004141"/>
    </source>
</evidence>
<feature type="transmembrane region" description="Helical" evidence="6">
    <location>
        <begin position="105"/>
        <end position="125"/>
    </location>
</feature>
<proteinExistence type="predicted"/>
<accession>A0ABU8JF69</accession>
<feature type="transmembrane region" description="Helical" evidence="6">
    <location>
        <begin position="137"/>
        <end position="161"/>
    </location>
</feature>
<dbReference type="SUPFAM" id="SSF103473">
    <property type="entry name" value="MFS general substrate transporter"/>
    <property type="match status" value="1"/>
</dbReference>
<organism evidence="8 9">
    <name type="scientific">Fulvimonas yonginensis</name>
    <dbReference type="NCBI Taxonomy" id="1495200"/>
    <lineage>
        <taxon>Bacteria</taxon>
        <taxon>Pseudomonadati</taxon>
        <taxon>Pseudomonadota</taxon>
        <taxon>Gammaproteobacteria</taxon>
        <taxon>Lysobacterales</taxon>
        <taxon>Rhodanobacteraceae</taxon>
        <taxon>Fulvimonas</taxon>
    </lineage>
</organism>